<accession>A0A1H8ISZ5</accession>
<evidence type="ECO:0000256" key="5">
    <source>
        <dbReference type="ARBA" id="ARBA00022840"/>
    </source>
</evidence>
<organism evidence="11 12">
    <name type="scientific">Amphibacillus marinus</name>
    <dbReference type="NCBI Taxonomy" id="872970"/>
    <lineage>
        <taxon>Bacteria</taxon>
        <taxon>Bacillati</taxon>
        <taxon>Bacillota</taxon>
        <taxon>Bacilli</taxon>
        <taxon>Bacillales</taxon>
        <taxon>Bacillaceae</taxon>
        <taxon>Amphibacillus</taxon>
    </lineage>
</organism>
<keyword evidence="12" id="KW-1185">Reference proteome</keyword>
<dbReference type="GO" id="GO:0016887">
    <property type="term" value="F:ATP hydrolysis activity"/>
    <property type="evidence" value="ECO:0007669"/>
    <property type="project" value="InterPro"/>
</dbReference>
<dbReference type="Proteomes" id="UP000199300">
    <property type="component" value="Unassembled WGS sequence"/>
</dbReference>
<dbReference type="GO" id="GO:0034040">
    <property type="term" value="F:ATPase-coupled lipid transmembrane transporter activity"/>
    <property type="evidence" value="ECO:0007669"/>
    <property type="project" value="TreeGrafter"/>
</dbReference>
<keyword evidence="2" id="KW-0813">Transport</keyword>
<evidence type="ECO:0000259" key="10">
    <source>
        <dbReference type="PROSITE" id="PS50929"/>
    </source>
</evidence>
<gene>
    <name evidence="11" type="ORF">SAMN04488134_101715</name>
</gene>
<dbReference type="PROSITE" id="PS50929">
    <property type="entry name" value="ABC_TM1F"/>
    <property type="match status" value="1"/>
</dbReference>
<dbReference type="AlphaFoldDB" id="A0A1H8ISZ5"/>
<feature type="domain" description="ABC transmembrane type-1" evidence="10">
    <location>
        <begin position="39"/>
        <end position="419"/>
    </location>
</feature>
<protein>
    <submittedName>
        <fullName evidence="11">ATP-binding cassette, subfamily B</fullName>
    </submittedName>
</protein>
<proteinExistence type="predicted"/>
<keyword evidence="7 8" id="KW-0472">Membrane</keyword>
<evidence type="ECO:0000256" key="1">
    <source>
        <dbReference type="ARBA" id="ARBA00004651"/>
    </source>
</evidence>
<evidence type="ECO:0000313" key="12">
    <source>
        <dbReference type="Proteomes" id="UP000199300"/>
    </source>
</evidence>
<feature type="transmembrane region" description="Helical" evidence="8">
    <location>
        <begin position="170"/>
        <end position="190"/>
    </location>
</feature>
<name>A0A1H8ISZ5_9BACI</name>
<evidence type="ECO:0000256" key="3">
    <source>
        <dbReference type="ARBA" id="ARBA00022692"/>
    </source>
</evidence>
<dbReference type="InterPro" id="IPR003439">
    <property type="entry name" value="ABC_transporter-like_ATP-bd"/>
</dbReference>
<dbReference type="PANTHER" id="PTHR24221">
    <property type="entry name" value="ATP-BINDING CASSETTE SUB-FAMILY B"/>
    <property type="match status" value="1"/>
</dbReference>
<dbReference type="SUPFAM" id="SSF90123">
    <property type="entry name" value="ABC transporter transmembrane region"/>
    <property type="match status" value="1"/>
</dbReference>
<dbReference type="Pfam" id="PF00664">
    <property type="entry name" value="ABC_membrane"/>
    <property type="match status" value="1"/>
</dbReference>
<feature type="transmembrane region" description="Helical" evidence="8">
    <location>
        <begin position="351"/>
        <end position="377"/>
    </location>
</feature>
<keyword evidence="6 8" id="KW-1133">Transmembrane helix</keyword>
<feature type="domain" description="ABC transporter" evidence="9">
    <location>
        <begin position="450"/>
        <end position="684"/>
    </location>
</feature>
<dbReference type="Pfam" id="PF00005">
    <property type="entry name" value="ABC_tran"/>
    <property type="match status" value="1"/>
</dbReference>
<keyword evidence="4" id="KW-0547">Nucleotide-binding</keyword>
<dbReference type="PROSITE" id="PS50893">
    <property type="entry name" value="ABC_TRANSPORTER_2"/>
    <property type="match status" value="1"/>
</dbReference>
<dbReference type="GO" id="GO:0005524">
    <property type="term" value="F:ATP binding"/>
    <property type="evidence" value="ECO:0007669"/>
    <property type="project" value="UniProtKB-KW"/>
</dbReference>
<feature type="transmembrane region" description="Helical" evidence="8">
    <location>
        <begin position="36"/>
        <end position="58"/>
    </location>
</feature>
<dbReference type="EMBL" id="FODJ01000001">
    <property type="protein sequence ID" value="SEN71552.1"/>
    <property type="molecule type" value="Genomic_DNA"/>
</dbReference>
<dbReference type="PANTHER" id="PTHR24221:SF430">
    <property type="entry name" value="MULTIDRUG RESISTANCE ABC TRANSPORTER ATP-BINDING_PERMEASE PROTEIN YHEH-RELATED"/>
    <property type="match status" value="1"/>
</dbReference>
<evidence type="ECO:0000256" key="8">
    <source>
        <dbReference type="SAM" id="Phobius"/>
    </source>
</evidence>
<sequence>MVPRSVYHSANGKEGKHMKPSTEKRLLKYALSNKKIIGFALCCLIIAVALELTGPFIAKTVIDNHIVGVESDWIELGDEQDGAVQFQGKYFKRANRVTSNDDIVGISTLAQTGRTYYFVNQQIPTYSTISEADTAGELVVSYDNQTELVSGQALTVSDLYQFFQPEINPIAILLAIYLGLILIASIFQYFKTFLLQIYANKIIQRMRNDVFAKVEELPMQYFVDRPAGKILARVTNDTEAIKELYVKVLETFVNGLIYMTGIIIALYLLNPILASICLIILPSILLWMKFYKKYAGKYNKVIRSVNSEINASLNESIQTMPIIQAFRQTNERQDEFEHLNKRHFRYQRKMIALSALTSFNLVSALRGIAFIGFIWFFGNGVLSTENFISTGVLYAFADYLTRLFEPVNQVVSQLPQLEQARVSAARVFELLDEDGEVIQDNEINRLRGEVRFKDVSFAYDQDDYILNNVNFHIKPGETAAFVGHTGSGKSSIMNLLFRFYDPQKGQILIDETDSATLSRQQVRQHIGIVLQDPFIFSGTVLSNITLNDPNVSREKAIEALKAVGANQFIDKLPKKYDQKVGENGSEFSTGQRQLLSFARALAFDPAILILDEATANIDTETEGLIQEAMHVLAKNRTMLVIAHRLSTIQHADQIIVLEKGRIIERGKHNQLIEQDGSYYQMYQMQQTGVVTKVVS</sequence>
<evidence type="ECO:0000259" key="9">
    <source>
        <dbReference type="PROSITE" id="PS50893"/>
    </source>
</evidence>
<dbReference type="CDD" id="cd03254">
    <property type="entry name" value="ABCC_Glucan_exporter_like"/>
    <property type="match status" value="1"/>
</dbReference>
<comment type="subcellular location">
    <subcellularLocation>
        <location evidence="1">Cell membrane</location>
        <topology evidence="1">Multi-pass membrane protein</topology>
    </subcellularLocation>
</comment>
<evidence type="ECO:0000313" key="11">
    <source>
        <dbReference type="EMBL" id="SEN71552.1"/>
    </source>
</evidence>
<dbReference type="GO" id="GO:0140359">
    <property type="term" value="F:ABC-type transporter activity"/>
    <property type="evidence" value="ECO:0007669"/>
    <property type="project" value="InterPro"/>
</dbReference>
<reference evidence="11 12" key="1">
    <citation type="submission" date="2016-10" db="EMBL/GenBank/DDBJ databases">
        <authorList>
            <person name="de Groot N.N."/>
        </authorList>
    </citation>
    <scope>NUCLEOTIDE SEQUENCE [LARGE SCALE GENOMIC DNA]</scope>
    <source>
        <strain evidence="11 12">CGMCC 1.10434</strain>
    </source>
</reference>
<dbReference type="Gene3D" id="3.40.50.300">
    <property type="entry name" value="P-loop containing nucleotide triphosphate hydrolases"/>
    <property type="match status" value="1"/>
</dbReference>
<evidence type="ECO:0000256" key="2">
    <source>
        <dbReference type="ARBA" id="ARBA00022448"/>
    </source>
</evidence>
<evidence type="ECO:0000256" key="7">
    <source>
        <dbReference type="ARBA" id="ARBA00023136"/>
    </source>
</evidence>
<dbReference type="STRING" id="872970.SAMN04488134_101715"/>
<dbReference type="InterPro" id="IPR036640">
    <property type="entry name" value="ABC1_TM_sf"/>
</dbReference>
<evidence type="ECO:0000256" key="6">
    <source>
        <dbReference type="ARBA" id="ARBA00022989"/>
    </source>
</evidence>
<dbReference type="InterPro" id="IPR027417">
    <property type="entry name" value="P-loop_NTPase"/>
</dbReference>
<dbReference type="FunFam" id="3.40.50.300:FF:000287">
    <property type="entry name" value="Multidrug ABC transporter ATP-binding protein"/>
    <property type="match status" value="1"/>
</dbReference>
<dbReference type="CDD" id="cd18544">
    <property type="entry name" value="ABC_6TM_TmrA_like"/>
    <property type="match status" value="1"/>
</dbReference>
<keyword evidence="3 8" id="KW-0812">Transmembrane</keyword>
<keyword evidence="5 11" id="KW-0067">ATP-binding</keyword>
<evidence type="ECO:0000256" key="4">
    <source>
        <dbReference type="ARBA" id="ARBA00022741"/>
    </source>
</evidence>
<dbReference type="Gene3D" id="1.20.1560.10">
    <property type="entry name" value="ABC transporter type 1, transmembrane domain"/>
    <property type="match status" value="1"/>
</dbReference>
<dbReference type="InterPro" id="IPR003593">
    <property type="entry name" value="AAA+_ATPase"/>
</dbReference>
<dbReference type="GO" id="GO:0005886">
    <property type="term" value="C:plasma membrane"/>
    <property type="evidence" value="ECO:0007669"/>
    <property type="project" value="UniProtKB-SubCell"/>
</dbReference>
<dbReference type="SUPFAM" id="SSF52540">
    <property type="entry name" value="P-loop containing nucleoside triphosphate hydrolases"/>
    <property type="match status" value="1"/>
</dbReference>
<feature type="transmembrane region" description="Helical" evidence="8">
    <location>
        <begin position="256"/>
        <end position="287"/>
    </location>
</feature>
<dbReference type="InterPro" id="IPR039421">
    <property type="entry name" value="Type_1_exporter"/>
</dbReference>
<dbReference type="SMART" id="SM00382">
    <property type="entry name" value="AAA"/>
    <property type="match status" value="1"/>
</dbReference>
<dbReference type="InterPro" id="IPR011527">
    <property type="entry name" value="ABC1_TM_dom"/>
</dbReference>